<dbReference type="InterPro" id="IPR001810">
    <property type="entry name" value="F-box_dom"/>
</dbReference>
<dbReference type="CDD" id="cd09917">
    <property type="entry name" value="F-box_SF"/>
    <property type="match status" value="1"/>
</dbReference>
<feature type="domain" description="F-box" evidence="2">
    <location>
        <begin position="4"/>
        <end position="50"/>
    </location>
</feature>
<dbReference type="InterPro" id="IPR036047">
    <property type="entry name" value="F-box-like_dom_sf"/>
</dbReference>
<keyword evidence="4" id="KW-1185">Reference proteome</keyword>
<dbReference type="SMART" id="SM00256">
    <property type="entry name" value="FBOX"/>
    <property type="match status" value="1"/>
</dbReference>
<name>A0A5C3L4P9_COPMA</name>
<evidence type="ECO:0000313" key="4">
    <source>
        <dbReference type="Proteomes" id="UP000307440"/>
    </source>
</evidence>
<dbReference type="Pfam" id="PF00646">
    <property type="entry name" value="F-box"/>
    <property type="match status" value="1"/>
</dbReference>
<proteinExistence type="predicted"/>
<evidence type="ECO:0000256" key="1">
    <source>
        <dbReference type="SAM" id="MobiDB-lite"/>
    </source>
</evidence>
<dbReference type="OrthoDB" id="3211970at2759"/>
<feature type="region of interest" description="Disordered" evidence="1">
    <location>
        <begin position="405"/>
        <end position="424"/>
    </location>
</feature>
<feature type="compositionally biased region" description="Low complexity" evidence="1">
    <location>
        <begin position="405"/>
        <end position="418"/>
    </location>
</feature>
<dbReference type="EMBL" id="ML210223">
    <property type="protein sequence ID" value="TFK23188.1"/>
    <property type="molecule type" value="Genomic_DNA"/>
</dbReference>
<gene>
    <name evidence="3" type="ORF">FA15DRAFT_472626</name>
</gene>
<sequence>MTLTGNLLDLPTELVLAVFHCLEIVDVLNLRLCCRRLNELSKERVVWVDILRRQQETLPKAQFSAFFSKEEYHSDEFAFQHAPVASLEHIATTMHRVSVAWALPRIVAAGRIERRDNANFLGIDIFLDRWLLVVYAEGKMDIFDLLDTGSPAPVPRETLVVEDTAWGSYSASLGETGRSLFVAVAEVSPNLFLEVYEIEFAEASTSQSDISVSFFNRVRRLPLDSPKLLRAISPSLSLVAFSGASVVELINWNSVGEDTLERASIKPAYVDDPEFLWNGIVALRFVGPYLIAKTRSLELHHYGTTEDRPPPFKHYFEHKTFREVTFSYPRLVEQTESQKTLEFTMLGSDVIQGLFQFLVKIQVPIANPTPDDTYRHVPQDSMHPQMEIDLIGVYPMSLAIAPPSSSASSSRVGRSSGVDTPTPVTSHNPFLHGFGPFGHKSPASVSRGFLSTFCIGPEGKRAIWVERARSSIGREVQVWDHNMRATSNRILENWAEHLGPNCVEIEKKVILKVSSYDLRGECDDITHCAFGEGLGTIVLGTRSGNMHVLPVLQP</sequence>
<organism evidence="3 4">
    <name type="scientific">Coprinopsis marcescibilis</name>
    <name type="common">Agaric fungus</name>
    <name type="synonym">Psathyrella marcescibilis</name>
    <dbReference type="NCBI Taxonomy" id="230819"/>
    <lineage>
        <taxon>Eukaryota</taxon>
        <taxon>Fungi</taxon>
        <taxon>Dikarya</taxon>
        <taxon>Basidiomycota</taxon>
        <taxon>Agaricomycotina</taxon>
        <taxon>Agaricomycetes</taxon>
        <taxon>Agaricomycetidae</taxon>
        <taxon>Agaricales</taxon>
        <taxon>Agaricineae</taxon>
        <taxon>Psathyrellaceae</taxon>
        <taxon>Coprinopsis</taxon>
    </lineage>
</organism>
<dbReference type="AlphaFoldDB" id="A0A5C3L4P9"/>
<dbReference type="SUPFAM" id="SSF81383">
    <property type="entry name" value="F-box domain"/>
    <property type="match status" value="1"/>
</dbReference>
<dbReference type="Proteomes" id="UP000307440">
    <property type="component" value="Unassembled WGS sequence"/>
</dbReference>
<accession>A0A5C3L4P9</accession>
<protein>
    <recommendedName>
        <fullName evidence="2">F-box domain-containing protein</fullName>
    </recommendedName>
</protein>
<evidence type="ECO:0000259" key="2">
    <source>
        <dbReference type="PROSITE" id="PS50181"/>
    </source>
</evidence>
<dbReference type="PROSITE" id="PS50181">
    <property type="entry name" value="FBOX"/>
    <property type="match status" value="1"/>
</dbReference>
<dbReference type="Gene3D" id="1.20.1280.50">
    <property type="match status" value="1"/>
</dbReference>
<reference evidence="3 4" key="1">
    <citation type="journal article" date="2019" name="Nat. Ecol. Evol.">
        <title>Megaphylogeny resolves global patterns of mushroom evolution.</title>
        <authorList>
            <person name="Varga T."/>
            <person name="Krizsan K."/>
            <person name="Foldi C."/>
            <person name="Dima B."/>
            <person name="Sanchez-Garcia M."/>
            <person name="Sanchez-Ramirez S."/>
            <person name="Szollosi G.J."/>
            <person name="Szarkandi J.G."/>
            <person name="Papp V."/>
            <person name="Albert L."/>
            <person name="Andreopoulos W."/>
            <person name="Angelini C."/>
            <person name="Antonin V."/>
            <person name="Barry K.W."/>
            <person name="Bougher N.L."/>
            <person name="Buchanan P."/>
            <person name="Buyck B."/>
            <person name="Bense V."/>
            <person name="Catcheside P."/>
            <person name="Chovatia M."/>
            <person name="Cooper J."/>
            <person name="Damon W."/>
            <person name="Desjardin D."/>
            <person name="Finy P."/>
            <person name="Geml J."/>
            <person name="Haridas S."/>
            <person name="Hughes K."/>
            <person name="Justo A."/>
            <person name="Karasinski D."/>
            <person name="Kautmanova I."/>
            <person name="Kiss B."/>
            <person name="Kocsube S."/>
            <person name="Kotiranta H."/>
            <person name="LaButti K.M."/>
            <person name="Lechner B.E."/>
            <person name="Liimatainen K."/>
            <person name="Lipzen A."/>
            <person name="Lukacs Z."/>
            <person name="Mihaltcheva S."/>
            <person name="Morgado L.N."/>
            <person name="Niskanen T."/>
            <person name="Noordeloos M.E."/>
            <person name="Ohm R.A."/>
            <person name="Ortiz-Santana B."/>
            <person name="Ovrebo C."/>
            <person name="Racz N."/>
            <person name="Riley R."/>
            <person name="Savchenko A."/>
            <person name="Shiryaev A."/>
            <person name="Soop K."/>
            <person name="Spirin V."/>
            <person name="Szebenyi C."/>
            <person name="Tomsovsky M."/>
            <person name="Tulloss R.E."/>
            <person name="Uehling J."/>
            <person name="Grigoriev I.V."/>
            <person name="Vagvolgyi C."/>
            <person name="Papp T."/>
            <person name="Martin F.M."/>
            <person name="Miettinen O."/>
            <person name="Hibbett D.S."/>
            <person name="Nagy L.G."/>
        </authorList>
    </citation>
    <scope>NUCLEOTIDE SEQUENCE [LARGE SCALE GENOMIC DNA]</scope>
    <source>
        <strain evidence="3 4">CBS 121175</strain>
    </source>
</reference>
<evidence type="ECO:0000313" key="3">
    <source>
        <dbReference type="EMBL" id="TFK23188.1"/>
    </source>
</evidence>